<evidence type="ECO:0000313" key="11">
    <source>
        <dbReference type="Proteomes" id="UP001165121"/>
    </source>
</evidence>
<accession>A0A9W7CYR0</accession>
<keyword evidence="4" id="KW-0540">Nuclease</keyword>
<evidence type="ECO:0000256" key="8">
    <source>
        <dbReference type="ARBA" id="ARBA00022918"/>
    </source>
</evidence>
<keyword evidence="2" id="KW-0808">Transferase</keyword>
<keyword evidence="3" id="KW-0548">Nucleotidyltransferase</keyword>
<evidence type="ECO:0000256" key="7">
    <source>
        <dbReference type="ARBA" id="ARBA00022801"/>
    </source>
</evidence>
<evidence type="ECO:0000259" key="9">
    <source>
        <dbReference type="Pfam" id="PF17917"/>
    </source>
</evidence>
<keyword evidence="11" id="KW-1185">Reference proteome</keyword>
<dbReference type="GO" id="GO:0004519">
    <property type="term" value="F:endonuclease activity"/>
    <property type="evidence" value="ECO:0007669"/>
    <property type="project" value="UniProtKB-KW"/>
</dbReference>
<dbReference type="InterPro" id="IPR043128">
    <property type="entry name" value="Rev_trsase/Diguanyl_cyclase"/>
</dbReference>
<dbReference type="InterPro" id="IPR041373">
    <property type="entry name" value="RT_RNaseH"/>
</dbReference>
<dbReference type="EMBL" id="BSXT01002509">
    <property type="protein sequence ID" value="GMF49281.1"/>
    <property type="molecule type" value="Genomic_DNA"/>
</dbReference>
<organism evidence="10 11">
    <name type="scientific">Phytophthora fragariaefolia</name>
    <dbReference type="NCBI Taxonomy" id="1490495"/>
    <lineage>
        <taxon>Eukaryota</taxon>
        <taxon>Sar</taxon>
        <taxon>Stramenopiles</taxon>
        <taxon>Oomycota</taxon>
        <taxon>Peronosporomycetes</taxon>
        <taxon>Peronosporales</taxon>
        <taxon>Peronosporaceae</taxon>
        <taxon>Phytophthora</taxon>
    </lineage>
</organism>
<dbReference type="GO" id="GO:0003964">
    <property type="term" value="F:RNA-directed DNA polymerase activity"/>
    <property type="evidence" value="ECO:0007669"/>
    <property type="project" value="UniProtKB-KW"/>
</dbReference>
<keyword evidence="8" id="KW-0695">RNA-directed DNA polymerase</keyword>
<dbReference type="PANTHER" id="PTHR33064">
    <property type="entry name" value="POL PROTEIN"/>
    <property type="match status" value="1"/>
</dbReference>
<evidence type="ECO:0000256" key="1">
    <source>
        <dbReference type="ARBA" id="ARBA00022670"/>
    </source>
</evidence>
<dbReference type="GO" id="GO:0004190">
    <property type="term" value="F:aspartic-type endopeptidase activity"/>
    <property type="evidence" value="ECO:0007669"/>
    <property type="project" value="UniProtKB-KW"/>
</dbReference>
<sequence length="368" mass="41553">MIVADRSVRMNIMLHTAAGPVRPVNLFEVLVIDEDEDGLILGEDILGELGISIDRQLNQLARQSQENDDPTATTVDFWVGSVPNEGVKQAVDDMIAKTIKYGFPAEKEERLRTIVNMQYPPRLSKFLKAFNEELVRLGWVYENSASRWACPALPVKKPGKDEYRQTNDYRPINGMTDPIADVMPLVQVIMEDVRDMVFFGLFDFIKGFWQLSLAKANQKILSYMTDAKLPVTFTDEEQSAFRKVKACLASSAMLAHPSQIGVLSVFTDASDVGWSIIVTDVEAWQDSKPIAEQQHRLLQWLSGTFTGSLENWSVIEKGAFAIVAACDKLPHLRLRPAGFRLHCDHRNLIHVFDPDETVKKHIRGKLLR</sequence>
<dbReference type="OrthoDB" id="127498at2759"/>
<dbReference type="PANTHER" id="PTHR33064:SF37">
    <property type="entry name" value="RIBONUCLEASE H"/>
    <property type="match status" value="1"/>
</dbReference>
<reference evidence="10" key="1">
    <citation type="submission" date="2023-04" db="EMBL/GenBank/DDBJ databases">
        <title>Phytophthora fragariaefolia NBRC 109709.</title>
        <authorList>
            <person name="Ichikawa N."/>
            <person name="Sato H."/>
            <person name="Tonouchi N."/>
        </authorList>
    </citation>
    <scope>NUCLEOTIDE SEQUENCE</scope>
    <source>
        <strain evidence="10">NBRC 109709</strain>
    </source>
</reference>
<name>A0A9W7CYR0_9STRA</name>
<gene>
    <name evidence="10" type="ORF">Pfra01_001941500</name>
</gene>
<evidence type="ECO:0000313" key="10">
    <source>
        <dbReference type="EMBL" id="GMF49281.1"/>
    </source>
</evidence>
<keyword evidence="7" id="KW-0378">Hydrolase</keyword>
<dbReference type="Gene3D" id="3.30.70.270">
    <property type="match status" value="1"/>
</dbReference>
<evidence type="ECO:0000256" key="2">
    <source>
        <dbReference type="ARBA" id="ARBA00022679"/>
    </source>
</evidence>
<evidence type="ECO:0000256" key="4">
    <source>
        <dbReference type="ARBA" id="ARBA00022722"/>
    </source>
</evidence>
<evidence type="ECO:0000256" key="6">
    <source>
        <dbReference type="ARBA" id="ARBA00022759"/>
    </source>
</evidence>
<feature type="domain" description="Reverse transcriptase RNase H-like" evidence="9">
    <location>
        <begin position="264"/>
        <end position="363"/>
    </location>
</feature>
<evidence type="ECO:0000256" key="3">
    <source>
        <dbReference type="ARBA" id="ARBA00022695"/>
    </source>
</evidence>
<dbReference type="InterPro" id="IPR051320">
    <property type="entry name" value="Viral_Replic_Matur_Polypro"/>
</dbReference>
<dbReference type="GO" id="GO:0006508">
    <property type="term" value="P:proteolysis"/>
    <property type="evidence" value="ECO:0007669"/>
    <property type="project" value="UniProtKB-KW"/>
</dbReference>
<evidence type="ECO:0000256" key="5">
    <source>
        <dbReference type="ARBA" id="ARBA00022750"/>
    </source>
</evidence>
<keyword evidence="6" id="KW-0255">Endonuclease</keyword>
<comment type="caution">
    <text evidence="10">The sequence shown here is derived from an EMBL/GenBank/DDBJ whole genome shotgun (WGS) entry which is preliminary data.</text>
</comment>
<protein>
    <submittedName>
        <fullName evidence="10">Unnamed protein product</fullName>
    </submittedName>
</protein>
<keyword evidence="1" id="KW-0645">Protease</keyword>
<dbReference type="Pfam" id="PF17917">
    <property type="entry name" value="RT_RNaseH"/>
    <property type="match status" value="1"/>
</dbReference>
<keyword evidence="5" id="KW-0064">Aspartyl protease</keyword>
<dbReference type="InterPro" id="IPR043502">
    <property type="entry name" value="DNA/RNA_pol_sf"/>
</dbReference>
<dbReference type="Gene3D" id="3.10.10.10">
    <property type="entry name" value="HIV Type 1 Reverse Transcriptase, subunit A, domain 1"/>
    <property type="match status" value="1"/>
</dbReference>
<proteinExistence type="predicted"/>
<dbReference type="AlphaFoldDB" id="A0A9W7CYR0"/>
<dbReference type="SUPFAM" id="SSF56672">
    <property type="entry name" value="DNA/RNA polymerases"/>
    <property type="match status" value="1"/>
</dbReference>
<dbReference type="Proteomes" id="UP001165121">
    <property type="component" value="Unassembled WGS sequence"/>
</dbReference>